<dbReference type="NCBIfam" id="TIGR01640">
    <property type="entry name" value="F_box_assoc_1"/>
    <property type="match status" value="1"/>
</dbReference>
<accession>A0A7J7H6G1</accession>
<comment type="caution">
    <text evidence="3">The sequence shown here is derived from an EMBL/GenBank/DDBJ whole genome shotgun (WGS) entry which is preliminary data.</text>
</comment>
<dbReference type="Proteomes" id="UP000593564">
    <property type="component" value="Unassembled WGS sequence"/>
</dbReference>
<dbReference type="Pfam" id="PF00646">
    <property type="entry name" value="F-box"/>
    <property type="match status" value="1"/>
</dbReference>
<dbReference type="InterPro" id="IPR036047">
    <property type="entry name" value="F-box-like_dom_sf"/>
</dbReference>
<name>A0A7J7H6G1_CAMSI</name>
<dbReference type="CDD" id="cd22157">
    <property type="entry name" value="F-box_AtFBW1-like"/>
    <property type="match status" value="1"/>
</dbReference>
<dbReference type="SUPFAM" id="SSF50965">
    <property type="entry name" value="Galactose oxidase, central domain"/>
    <property type="match status" value="1"/>
</dbReference>
<organism evidence="3 4">
    <name type="scientific">Camellia sinensis</name>
    <name type="common">Tea plant</name>
    <name type="synonym">Thea sinensis</name>
    <dbReference type="NCBI Taxonomy" id="4442"/>
    <lineage>
        <taxon>Eukaryota</taxon>
        <taxon>Viridiplantae</taxon>
        <taxon>Streptophyta</taxon>
        <taxon>Embryophyta</taxon>
        <taxon>Tracheophyta</taxon>
        <taxon>Spermatophyta</taxon>
        <taxon>Magnoliopsida</taxon>
        <taxon>eudicotyledons</taxon>
        <taxon>Gunneridae</taxon>
        <taxon>Pentapetalae</taxon>
        <taxon>asterids</taxon>
        <taxon>Ericales</taxon>
        <taxon>Theaceae</taxon>
        <taxon>Camellia</taxon>
    </lineage>
</organism>
<dbReference type="InterPro" id="IPR017451">
    <property type="entry name" value="F-box-assoc_interact_dom"/>
</dbReference>
<evidence type="ECO:0000313" key="3">
    <source>
        <dbReference type="EMBL" id="KAF5948127.1"/>
    </source>
</evidence>
<dbReference type="SUPFAM" id="SSF81383">
    <property type="entry name" value="F-box domain"/>
    <property type="match status" value="1"/>
</dbReference>
<dbReference type="InterPro" id="IPR011043">
    <property type="entry name" value="Gal_Oxase/kelch_b-propeller"/>
</dbReference>
<dbReference type="EMBL" id="JACBKZ010000006">
    <property type="protein sequence ID" value="KAF5948127.1"/>
    <property type="molecule type" value="Genomic_DNA"/>
</dbReference>
<keyword evidence="4" id="KW-1185">Reference proteome</keyword>
<dbReference type="InterPro" id="IPR055290">
    <property type="entry name" value="At3g26010-like"/>
</dbReference>
<dbReference type="InterPro" id="IPR006527">
    <property type="entry name" value="F-box-assoc_dom_typ1"/>
</dbReference>
<feature type="domain" description="F-box associated beta-propeller type 1" evidence="2">
    <location>
        <begin position="127"/>
        <end position="275"/>
    </location>
</feature>
<reference evidence="3 4" key="2">
    <citation type="submission" date="2020-07" db="EMBL/GenBank/DDBJ databases">
        <title>Genome assembly of wild tea tree DASZ reveals pedigree and selection history of tea varieties.</title>
        <authorList>
            <person name="Zhang W."/>
        </authorList>
    </citation>
    <scope>NUCLEOTIDE SEQUENCE [LARGE SCALE GENOMIC DNA]</scope>
    <source>
        <strain evidence="4">cv. G240</strain>
        <tissue evidence="3">Leaf</tissue>
    </source>
</reference>
<dbReference type="InterPro" id="IPR001810">
    <property type="entry name" value="F-box_dom"/>
</dbReference>
<evidence type="ECO:0000259" key="1">
    <source>
        <dbReference type="Pfam" id="PF00646"/>
    </source>
</evidence>
<sequence length="332" mass="38275">MGEHSTPKRSPYSSSAETVATDDDLLNEILVRLPIRSLIHFKTVAKHWLSLITNPHFVRRRTRTTQISKPSGLFLQNFPMVLARQLDFIPLKLNPEIPTNPPFRAQLRFVEDPSKICILAVNILMSLSISLSQLSLNFVYSCNGLLLCQGVNLCIYNPTTNQFTTLPYPPIRQVPKFINNCRYPYAANLAFDPSKSPHYKVVYIYWYYGLSAHFDLEIYSSETSLWTTLGSPFPSGLNFRNGVFWNGALHWIGLLRDADSLYLNIEEERFVTMPNVPPVPDGWDERRVKYFGNSSDHLQLIEIYGPPTTQFNVNEMERDYSEWLVKFRVDLD</sequence>
<evidence type="ECO:0000313" key="4">
    <source>
        <dbReference type="Proteomes" id="UP000593564"/>
    </source>
</evidence>
<protein>
    <recommendedName>
        <fullName evidence="5">F-box domain-containing protein</fullName>
    </recommendedName>
</protein>
<dbReference type="PANTHER" id="PTHR35546">
    <property type="entry name" value="F-BOX PROTEIN INTERACTION DOMAIN PROTEIN-RELATED"/>
    <property type="match status" value="1"/>
</dbReference>
<evidence type="ECO:0000259" key="2">
    <source>
        <dbReference type="Pfam" id="PF07734"/>
    </source>
</evidence>
<proteinExistence type="predicted"/>
<dbReference type="AlphaFoldDB" id="A0A7J7H6G1"/>
<dbReference type="PANTHER" id="PTHR35546:SF115">
    <property type="entry name" value="F-BOX DOMAIN-CONTAINING PROTEIN"/>
    <property type="match status" value="1"/>
</dbReference>
<evidence type="ECO:0008006" key="5">
    <source>
        <dbReference type="Google" id="ProtNLM"/>
    </source>
</evidence>
<reference evidence="4" key="1">
    <citation type="journal article" date="2020" name="Nat. Commun.">
        <title>Genome assembly of wild tea tree DASZ reveals pedigree and selection history of tea varieties.</title>
        <authorList>
            <person name="Zhang W."/>
            <person name="Zhang Y."/>
            <person name="Qiu H."/>
            <person name="Guo Y."/>
            <person name="Wan H."/>
            <person name="Zhang X."/>
            <person name="Scossa F."/>
            <person name="Alseekh S."/>
            <person name="Zhang Q."/>
            <person name="Wang P."/>
            <person name="Xu L."/>
            <person name="Schmidt M.H."/>
            <person name="Jia X."/>
            <person name="Li D."/>
            <person name="Zhu A."/>
            <person name="Guo F."/>
            <person name="Chen W."/>
            <person name="Ni D."/>
            <person name="Usadel B."/>
            <person name="Fernie A.R."/>
            <person name="Wen W."/>
        </authorList>
    </citation>
    <scope>NUCLEOTIDE SEQUENCE [LARGE SCALE GENOMIC DNA]</scope>
    <source>
        <strain evidence="4">cv. G240</strain>
    </source>
</reference>
<feature type="domain" description="F-box" evidence="1">
    <location>
        <begin position="23"/>
        <end position="58"/>
    </location>
</feature>
<dbReference type="Pfam" id="PF07734">
    <property type="entry name" value="FBA_1"/>
    <property type="match status" value="1"/>
</dbReference>
<gene>
    <name evidence="3" type="ORF">HYC85_014084</name>
</gene>